<dbReference type="EMBL" id="SJPT01000010">
    <property type="protein sequence ID" value="TWU17702.1"/>
    <property type="molecule type" value="Genomic_DNA"/>
</dbReference>
<comment type="caution">
    <text evidence="1">The sequence shown here is derived from an EMBL/GenBank/DDBJ whole genome shotgun (WGS) entry which is preliminary data.</text>
</comment>
<keyword evidence="2" id="KW-1185">Reference proteome</keyword>
<name>A0A5C6C0S1_9BACT</name>
<dbReference type="AlphaFoldDB" id="A0A5C6C0S1"/>
<proteinExistence type="predicted"/>
<accession>A0A5C6C0S1</accession>
<sequence>MGFALARVLGIIHFLNPFLHGPGKPTEDRSGIFARKTCVIARWGVGIPTAALVLQLRVMYHRMHHSAYPF</sequence>
<protein>
    <submittedName>
        <fullName evidence="1">Uncharacterized protein</fullName>
    </submittedName>
</protein>
<organism evidence="1 2">
    <name type="scientific">Novipirellula galeiformis</name>
    <dbReference type="NCBI Taxonomy" id="2528004"/>
    <lineage>
        <taxon>Bacteria</taxon>
        <taxon>Pseudomonadati</taxon>
        <taxon>Planctomycetota</taxon>
        <taxon>Planctomycetia</taxon>
        <taxon>Pirellulales</taxon>
        <taxon>Pirellulaceae</taxon>
        <taxon>Novipirellula</taxon>
    </lineage>
</organism>
<reference evidence="1 2" key="1">
    <citation type="submission" date="2019-02" db="EMBL/GenBank/DDBJ databases">
        <title>Deep-cultivation of Planctomycetes and their phenomic and genomic characterization uncovers novel biology.</title>
        <authorList>
            <person name="Wiegand S."/>
            <person name="Jogler M."/>
            <person name="Boedeker C."/>
            <person name="Pinto D."/>
            <person name="Vollmers J."/>
            <person name="Rivas-Marin E."/>
            <person name="Kohn T."/>
            <person name="Peeters S.H."/>
            <person name="Heuer A."/>
            <person name="Rast P."/>
            <person name="Oberbeckmann S."/>
            <person name="Bunk B."/>
            <person name="Jeske O."/>
            <person name="Meyerdierks A."/>
            <person name="Storesund J.E."/>
            <person name="Kallscheuer N."/>
            <person name="Luecker S."/>
            <person name="Lage O.M."/>
            <person name="Pohl T."/>
            <person name="Merkel B.J."/>
            <person name="Hornburger P."/>
            <person name="Mueller R.-W."/>
            <person name="Bruemmer F."/>
            <person name="Labrenz M."/>
            <person name="Spormann A.M."/>
            <person name="Op Den Camp H."/>
            <person name="Overmann J."/>
            <person name="Amann R."/>
            <person name="Jetten M.S.M."/>
            <person name="Mascher T."/>
            <person name="Medema M.H."/>
            <person name="Devos D.P."/>
            <person name="Kaster A.-K."/>
            <person name="Ovreas L."/>
            <person name="Rohde M."/>
            <person name="Galperin M.Y."/>
            <person name="Jogler C."/>
        </authorList>
    </citation>
    <scope>NUCLEOTIDE SEQUENCE [LARGE SCALE GENOMIC DNA]</scope>
    <source>
        <strain evidence="1 2">Pla52o</strain>
    </source>
</reference>
<evidence type="ECO:0000313" key="2">
    <source>
        <dbReference type="Proteomes" id="UP000316304"/>
    </source>
</evidence>
<evidence type="ECO:0000313" key="1">
    <source>
        <dbReference type="EMBL" id="TWU17702.1"/>
    </source>
</evidence>
<gene>
    <name evidence="1" type="ORF">Pla52o_49170</name>
</gene>
<dbReference type="Proteomes" id="UP000316304">
    <property type="component" value="Unassembled WGS sequence"/>
</dbReference>